<evidence type="ECO:0000259" key="2">
    <source>
        <dbReference type="Pfam" id="PF03364"/>
    </source>
</evidence>
<evidence type="ECO:0000313" key="3">
    <source>
        <dbReference type="EMBL" id="GAA0481976.1"/>
    </source>
</evidence>
<comment type="caution">
    <text evidence="3">The sequence shown here is derived from an EMBL/GenBank/DDBJ whole genome shotgun (WGS) entry which is preliminary data.</text>
</comment>
<evidence type="ECO:0000313" key="4">
    <source>
        <dbReference type="Proteomes" id="UP001500713"/>
    </source>
</evidence>
<dbReference type="PANTHER" id="PTHR12901:SF10">
    <property type="entry name" value="COENZYME Q-BINDING PROTEIN COQ10, MITOCHONDRIAL"/>
    <property type="match status" value="1"/>
</dbReference>
<dbReference type="InterPro" id="IPR044996">
    <property type="entry name" value="COQ10-like"/>
</dbReference>
<accession>A0ABN1AQU9</accession>
<dbReference type="SUPFAM" id="SSF55961">
    <property type="entry name" value="Bet v1-like"/>
    <property type="match status" value="1"/>
</dbReference>
<keyword evidence="4" id="KW-1185">Reference proteome</keyword>
<reference evidence="3 4" key="1">
    <citation type="journal article" date="2019" name="Int. J. Syst. Evol. Microbiol.">
        <title>The Global Catalogue of Microorganisms (GCM) 10K type strain sequencing project: providing services to taxonomists for standard genome sequencing and annotation.</title>
        <authorList>
            <consortium name="The Broad Institute Genomics Platform"/>
            <consortium name="The Broad Institute Genome Sequencing Center for Infectious Disease"/>
            <person name="Wu L."/>
            <person name="Ma J."/>
        </authorList>
    </citation>
    <scope>NUCLEOTIDE SEQUENCE [LARGE SCALE GENOMIC DNA]</scope>
    <source>
        <strain evidence="3 4">JCM 14162</strain>
    </source>
</reference>
<dbReference type="InterPro" id="IPR023393">
    <property type="entry name" value="START-like_dom_sf"/>
</dbReference>
<dbReference type="Gene3D" id="3.30.530.20">
    <property type="match status" value="1"/>
</dbReference>
<dbReference type="Pfam" id="PF03364">
    <property type="entry name" value="Polyketide_cyc"/>
    <property type="match status" value="1"/>
</dbReference>
<gene>
    <name evidence="3" type="ORF">GCM10009096_25300</name>
</gene>
<dbReference type="Proteomes" id="UP001500713">
    <property type="component" value="Unassembled WGS sequence"/>
</dbReference>
<protein>
    <submittedName>
        <fullName evidence="3">Type II toxin-antitoxin system RatA family toxin</fullName>
    </submittedName>
</protein>
<dbReference type="PANTHER" id="PTHR12901">
    <property type="entry name" value="SPERM PROTEIN HOMOLOG"/>
    <property type="match status" value="1"/>
</dbReference>
<dbReference type="RefSeq" id="WP_229953428.1">
    <property type="nucleotide sequence ID" value="NZ_BAAAEM010000003.1"/>
</dbReference>
<evidence type="ECO:0000256" key="1">
    <source>
        <dbReference type="ARBA" id="ARBA00008918"/>
    </source>
</evidence>
<proteinExistence type="inferred from homology"/>
<dbReference type="EMBL" id="BAAAEM010000003">
    <property type="protein sequence ID" value="GAA0481976.1"/>
    <property type="molecule type" value="Genomic_DNA"/>
</dbReference>
<dbReference type="InterPro" id="IPR005031">
    <property type="entry name" value="COQ10_START"/>
</dbReference>
<sequence length="162" mass="18206">MPAHRETRELPHSAAQMYALVADVGRYEEFLPWVVGTRVRSNSDVEMVADMIVGFKGLREQFTSRVVKSPASRTIEVDYLDGPLKQLHNEWVFRERDGGGSYVDFYVEFTFKNRMFEKLAGQMFAKALHKMTSAFVERAGEIYGSNYSDVSGSNSSSATSAA</sequence>
<dbReference type="CDD" id="cd07813">
    <property type="entry name" value="COQ10p_like"/>
    <property type="match status" value="1"/>
</dbReference>
<comment type="similarity">
    <text evidence="1">Belongs to the ribosome association toxin RatA family.</text>
</comment>
<name>A0ABN1AQU9_9SPHN</name>
<feature type="domain" description="Coenzyme Q-binding protein COQ10 START" evidence="2">
    <location>
        <begin position="10"/>
        <end position="135"/>
    </location>
</feature>
<organism evidence="3 4">
    <name type="scientific">Parasphingorhabdus litoris</name>
    <dbReference type="NCBI Taxonomy" id="394733"/>
    <lineage>
        <taxon>Bacteria</taxon>
        <taxon>Pseudomonadati</taxon>
        <taxon>Pseudomonadota</taxon>
        <taxon>Alphaproteobacteria</taxon>
        <taxon>Sphingomonadales</taxon>
        <taxon>Sphingomonadaceae</taxon>
        <taxon>Parasphingorhabdus</taxon>
    </lineage>
</organism>